<feature type="region of interest" description="Disordered" evidence="1">
    <location>
        <begin position="1"/>
        <end position="198"/>
    </location>
</feature>
<dbReference type="AlphaFoldDB" id="A0A2T3ZLF2"/>
<dbReference type="SMART" id="SM01177">
    <property type="entry name" value="DUF4210"/>
    <property type="match status" value="1"/>
</dbReference>
<feature type="domain" description="Atos-like conserved" evidence="2">
    <location>
        <begin position="348"/>
        <end position="422"/>
    </location>
</feature>
<feature type="compositionally biased region" description="Basic and acidic residues" evidence="1">
    <location>
        <begin position="745"/>
        <end position="754"/>
    </location>
</feature>
<evidence type="ECO:0000313" key="3">
    <source>
        <dbReference type="EMBL" id="PTB45612.1"/>
    </source>
</evidence>
<feature type="compositionally biased region" description="Polar residues" evidence="1">
    <location>
        <begin position="720"/>
        <end position="734"/>
    </location>
</feature>
<evidence type="ECO:0000313" key="4">
    <source>
        <dbReference type="Proteomes" id="UP000240493"/>
    </source>
</evidence>
<feature type="region of interest" description="Disordered" evidence="1">
    <location>
        <begin position="230"/>
        <end position="314"/>
    </location>
</feature>
<feature type="compositionally biased region" description="Polar residues" evidence="1">
    <location>
        <begin position="153"/>
        <end position="168"/>
    </location>
</feature>
<dbReference type="PANTHER" id="PTHR13199">
    <property type="entry name" value="GH03947P"/>
    <property type="match status" value="1"/>
</dbReference>
<feature type="compositionally biased region" description="Basic and acidic residues" evidence="1">
    <location>
        <begin position="460"/>
        <end position="475"/>
    </location>
</feature>
<proteinExistence type="predicted"/>
<feature type="compositionally biased region" description="Polar residues" evidence="1">
    <location>
        <begin position="93"/>
        <end position="104"/>
    </location>
</feature>
<feature type="compositionally biased region" description="Basic and acidic residues" evidence="1">
    <location>
        <begin position="59"/>
        <end position="80"/>
    </location>
</feature>
<feature type="region of interest" description="Disordered" evidence="1">
    <location>
        <begin position="409"/>
        <end position="496"/>
    </location>
</feature>
<evidence type="ECO:0000256" key="1">
    <source>
        <dbReference type="SAM" id="MobiDB-lite"/>
    </source>
</evidence>
<sequence length="795" mass="86977">MPIFQDDIDNVPPASSPSGSISIGPAGSRSRRFSEESLRLELCEGPVPDSPEARPSIPKSDEETRISDRAELIQRLKRGESPTWVPNRHLETILQQSKSNGQEDQAQPSPESPSLLPPAPITPEKNKSSESFDERLRDGLSIERPRSALHSGDFTSDGSASESGQLSDSGRENGEERVPPERAWFPTSPPRGFTPFSYGGRAQLIENNTIDGFKSDSSLLSTSLSSFVYQPPTSPLAQSETNEDIDLSVPSEFPSTTFNSARRHTLTSSHSTPFFSPSPSRSRLQSRLSSRQGALPYQAHQPRRSLTSAPTFSHGHHHFLTPQTPAFLRSRRQSFGSDAASPIQHASMVGSYEESILRGRMSTTPSQPFEFLAQIGVLGKGNCKPSLRCPRHVTLPFPAVYYRYSSTPQGGSPLEDGPSPYVGLIDLENGLSNPEEESRSRKKAQSRYSDRKQQASNETTRLDGEGVEVDRERSKATGPRRPSGSARAPPGGSYRIPETGQIQIIIKNQNKTAVKLFLVPYDLTGMTPGTKTFIRQRSYSAGPIIDNVPNMPKADMDRPILRYLIHLHICSPSKGRFYLYKSIRIVFANRVPDGKEKLRNETTLPEPRFSPYKPIRAMNHAFSSHGGGAGARLINEKALRRRSMGIFMTSKTPTFDSMDGIASSPDHMTMIAPSHSFSRGSVTPVDWVPQLHPQSDTTDSGDNNDGSIGTPMGLGPLGALSSQAKSCLTSQDSDGSGIWGPAQYEKLDKDDARYGGKTFYRTAVGSSSGNAPESLLSQRLRSLGVKPQQKTEPAE</sequence>
<dbReference type="EMBL" id="KZ679257">
    <property type="protein sequence ID" value="PTB45612.1"/>
    <property type="molecule type" value="Genomic_DNA"/>
</dbReference>
<dbReference type="PANTHER" id="PTHR13199:SF11">
    <property type="entry name" value="PROTEIN ATOSSA"/>
    <property type="match status" value="1"/>
</dbReference>
<gene>
    <name evidence="3" type="ORF">M441DRAFT_130138</name>
</gene>
<feature type="compositionally biased region" description="Low complexity" evidence="1">
    <location>
        <begin position="12"/>
        <end position="28"/>
    </location>
</feature>
<feature type="compositionally biased region" description="Basic and acidic residues" evidence="1">
    <location>
        <begin position="32"/>
        <end position="42"/>
    </location>
</feature>
<feature type="compositionally biased region" description="Low complexity" evidence="1">
    <location>
        <begin position="266"/>
        <end position="292"/>
    </location>
</feature>
<dbReference type="InterPro" id="IPR033473">
    <property type="entry name" value="Atos-like_C"/>
</dbReference>
<feature type="compositionally biased region" description="Basic and acidic residues" evidence="1">
    <location>
        <begin position="124"/>
        <end position="146"/>
    </location>
</feature>
<feature type="region of interest" description="Disordered" evidence="1">
    <location>
        <begin position="682"/>
        <end position="795"/>
    </location>
</feature>
<dbReference type="Pfam" id="PF13915">
    <property type="entry name" value="DUF4210"/>
    <property type="match status" value="1"/>
</dbReference>
<accession>A0A2T3ZLF2</accession>
<dbReference type="InterPro" id="IPR025261">
    <property type="entry name" value="Atos-like_cons_dom"/>
</dbReference>
<organism evidence="3 4">
    <name type="scientific">Trichoderma asperellum (strain ATCC 204424 / CBS 433.97 / NBRC 101777)</name>
    <dbReference type="NCBI Taxonomy" id="1042311"/>
    <lineage>
        <taxon>Eukaryota</taxon>
        <taxon>Fungi</taxon>
        <taxon>Dikarya</taxon>
        <taxon>Ascomycota</taxon>
        <taxon>Pezizomycotina</taxon>
        <taxon>Sordariomycetes</taxon>
        <taxon>Hypocreomycetidae</taxon>
        <taxon>Hypocreales</taxon>
        <taxon>Hypocreaceae</taxon>
        <taxon>Trichoderma</taxon>
    </lineage>
</organism>
<keyword evidence="4" id="KW-1185">Reference proteome</keyword>
<reference evidence="3 4" key="1">
    <citation type="submission" date="2016-07" db="EMBL/GenBank/DDBJ databases">
        <title>Multiple horizontal gene transfer events from other fungi enriched the ability of initially mycotrophic Trichoderma (Ascomycota) to feed on dead plant biomass.</title>
        <authorList>
            <consortium name="DOE Joint Genome Institute"/>
            <person name="Aerts A."/>
            <person name="Atanasova L."/>
            <person name="Chenthamara K."/>
            <person name="Zhang J."/>
            <person name="Grujic M."/>
            <person name="Henrissat B."/>
            <person name="Kuo A."/>
            <person name="Salamov A."/>
            <person name="Lipzen A."/>
            <person name="Labutti K."/>
            <person name="Barry K."/>
            <person name="Miao Y."/>
            <person name="Rahimi M.J."/>
            <person name="Shen Q."/>
            <person name="Grigoriev I.V."/>
            <person name="Kubicek C.P."/>
            <person name="Druzhinina I.S."/>
        </authorList>
    </citation>
    <scope>NUCLEOTIDE SEQUENCE [LARGE SCALE GENOMIC DNA]</scope>
    <source>
        <strain evidence="3 4">CBS 433.97</strain>
    </source>
</reference>
<dbReference type="Pfam" id="PF13889">
    <property type="entry name" value="Chromosome_seg"/>
    <property type="match status" value="1"/>
</dbReference>
<dbReference type="InterPro" id="IPR051506">
    <property type="entry name" value="ATOS_Transcription_Regulators"/>
</dbReference>
<dbReference type="OrthoDB" id="8625101at2759"/>
<feature type="compositionally biased region" description="Polar residues" evidence="1">
    <location>
        <begin position="764"/>
        <end position="780"/>
    </location>
</feature>
<feature type="compositionally biased region" description="Basic and acidic residues" evidence="1">
    <location>
        <begin position="169"/>
        <end position="180"/>
    </location>
</feature>
<feature type="compositionally biased region" description="Polar residues" evidence="1">
    <location>
        <begin position="692"/>
        <end position="707"/>
    </location>
</feature>
<feature type="compositionally biased region" description="Low complexity" evidence="1">
    <location>
        <begin position="105"/>
        <end position="114"/>
    </location>
</feature>
<dbReference type="Proteomes" id="UP000240493">
    <property type="component" value="Unassembled WGS sequence"/>
</dbReference>
<feature type="compositionally biased region" description="Low complexity" evidence="1">
    <location>
        <begin position="479"/>
        <end position="493"/>
    </location>
</feature>
<protein>
    <recommendedName>
        <fullName evidence="2">Atos-like conserved domain-containing protein</fullName>
    </recommendedName>
</protein>
<name>A0A2T3ZLF2_TRIA4</name>
<evidence type="ECO:0000259" key="2">
    <source>
        <dbReference type="SMART" id="SM01177"/>
    </source>
</evidence>
<dbReference type="STRING" id="1042311.A0A2T3ZLF2"/>